<evidence type="ECO:0000313" key="9">
    <source>
        <dbReference type="Proteomes" id="UP000434475"/>
    </source>
</evidence>
<keyword evidence="4" id="KW-0804">Transcription</keyword>
<evidence type="ECO:0000313" key="10">
    <source>
        <dbReference type="Proteomes" id="UP000595792"/>
    </source>
</evidence>
<dbReference type="Gene3D" id="1.10.10.10">
    <property type="entry name" value="Winged helix-like DNA-binding domain superfamily/Winged helix DNA-binding domain"/>
    <property type="match status" value="1"/>
</dbReference>
<dbReference type="Proteomes" id="UP000095746">
    <property type="component" value="Unassembled WGS sequence"/>
</dbReference>
<dbReference type="Pfam" id="PF03965">
    <property type="entry name" value="Penicillinase_R"/>
    <property type="match status" value="1"/>
</dbReference>
<reference evidence="5 8" key="1">
    <citation type="submission" date="2015-09" db="EMBL/GenBank/DDBJ databases">
        <authorList>
            <consortium name="Pathogen Informatics"/>
        </authorList>
    </citation>
    <scope>NUCLEOTIDE SEQUENCE [LARGE SCALE GENOMIC DNA]</scope>
    <source>
        <strain evidence="5 8">2789STDY5608854</strain>
    </source>
</reference>
<keyword evidence="2" id="KW-0805">Transcription regulation</keyword>
<protein>
    <submittedName>
        <fullName evidence="6">BlaI/MecI/CopY family transcriptional regulator</fullName>
    </submittedName>
    <submittedName>
        <fullName evidence="5">Regulatory protein BlaI</fullName>
    </submittedName>
</protein>
<dbReference type="Gene3D" id="1.10.4040.10">
    <property type="entry name" value="Penicillinase repressor domain"/>
    <property type="match status" value="1"/>
</dbReference>
<dbReference type="OrthoDB" id="9795583at2"/>
<dbReference type="GO" id="GO:0003677">
    <property type="term" value="F:DNA binding"/>
    <property type="evidence" value="ECO:0007669"/>
    <property type="project" value="UniProtKB-KW"/>
</dbReference>
<dbReference type="EMBL" id="WKPR01000003">
    <property type="protein sequence ID" value="MSB18368.1"/>
    <property type="molecule type" value="Genomic_DNA"/>
</dbReference>
<reference evidence="7 10" key="3">
    <citation type="submission" date="2020-11" db="EMBL/GenBank/DDBJ databases">
        <title>Closed and high quality bacterial genomes of the OMM12 community.</title>
        <authorList>
            <person name="Marbouty M."/>
            <person name="Lamy-Besnier Q."/>
            <person name="Debarbieux L."/>
            <person name="Koszul R."/>
        </authorList>
    </citation>
    <scope>NUCLEOTIDE SEQUENCE [LARGE SCALE GENOMIC DNA]</scope>
    <source>
        <strain evidence="7 10">YL31</strain>
    </source>
</reference>
<dbReference type="InterPro" id="IPR036390">
    <property type="entry name" value="WH_DNA-bd_sf"/>
</dbReference>
<dbReference type="EMBL" id="CYZT01000871">
    <property type="protein sequence ID" value="CUQ30080.1"/>
    <property type="molecule type" value="Genomic_DNA"/>
</dbReference>
<evidence type="ECO:0000256" key="4">
    <source>
        <dbReference type="ARBA" id="ARBA00023163"/>
    </source>
</evidence>
<proteinExistence type="inferred from homology"/>
<dbReference type="Proteomes" id="UP000434475">
    <property type="component" value="Unassembled WGS sequence"/>
</dbReference>
<evidence type="ECO:0000256" key="3">
    <source>
        <dbReference type="ARBA" id="ARBA00023125"/>
    </source>
</evidence>
<evidence type="ECO:0000313" key="8">
    <source>
        <dbReference type="Proteomes" id="UP000095746"/>
    </source>
</evidence>
<evidence type="ECO:0000313" key="5">
    <source>
        <dbReference type="EMBL" id="CUQ30080.1"/>
    </source>
</evidence>
<dbReference type="PIRSF" id="PIRSF019455">
    <property type="entry name" value="CopR_AtkY"/>
    <property type="match status" value="1"/>
</dbReference>
<dbReference type="InterPro" id="IPR005650">
    <property type="entry name" value="BlaI_family"/>
</dbReference>
<evidence type="ECO:0000313" key="7">
    <source>
        <dbReference type="EMBL" id="QQR04970.1"/>
    </source>
</evidence>
<organism evidence="5 8">
    <name type="scientific">Flavonifractor plautii</name>
    <name type="common">Fusobacterium plautii</name>
    <dbReference type="NCBI Taxonomy" id="292800"/>
    <lineage>
        <taxon>Bacteria</taxon>
        <taxon>Bacillati</taxon>
        <taxon>Bacillota</taxon>
        <taxon>Clostridia</taxon>
        <taxon>Eubacteriales</taxon>
        <taxon>Oscillospiraceae</taxon>
        <taxon>Flavonifractor</taxon>
    </lineage>
</organism>
<dbReference type="GeneID" id="63974293"/>
<evidence type="ECO:0000313" key="6">
    <source>
        <dbReference type="EMBL" id="MSB18368.1"/>
    </source>
</evidence>
<dbReference type="InterPro" id="IPR036388">
    <property type="entry name" value="WH-like_DNA-bd_sf"/>
</dbReference>
<dbReference type="Proteomes" id="UP000595792">
    <property type="component" value="Chromosome"/>
</dbReference>
<comment type="similarity">
    <text evidence="1">Belongs to the BlaI transcriptional regulatory family.</text>
</comment>
<dbReference type="AlphaFoldDB" id="A0A174VDK1"/>
<accession>A0A174VDK1</accession>
<dbReference type="GO" id="GO:0045892">
    <property type="term" value="P:negative regulation of DNA-templated transcription"/>
    <property type="evidence" value="ECO:0007669"/>
    <property type="project" value="InterPro"/>
</dbReference>
<evidence type="ECO:0000256" key="1">
    <source>
        <dbReference type="ARBA" id="ARBA00011046"/>
    </source>
</evidence>
<dbReference type="EMBL" id="CP065315">
    <property type="protein sequence ID" value="QQR04970.1"/>
    <property type="molecule type" value="Genomic_DNA"/>
</dbReference>
<reference evidence="6 9" key="2">
    <citation type="journal article" date="2019" name="Nat. Med.">
        <title>A library of human gut bacterial isolates paired with longitudinal multiomics data enables mechanistic microbiome research.</title>
        <authorList>
            <person name="Poyet M."/>
            <person name="Groussin M."/>
            <person name="Gibbons S.M."/>
            <person name="Avila-Pacheco J."/>
            <person name="Jiang X."/>
            <person name="Kearney S.M."/>
            <person name="Perrotta A.R."/>
            <person name="Berdy B."/>
            <person name="Zhao S."/>
            <person name="Lieberman T.D."/>
            <person name="Swanson P.K."/>
            <person name="Smith M."/>
            <person name="Roesemann S."/>
            <person name="Alexander J.E."/>
            <person name="Rich S.A."/>
            <person name="Livny J."/>
            <person name="Vlamakis H."/>
            <person name="Clish C."/>
            <person name="Bullock K."/>
            <person name="Deik A."/>
            <person name="Scott J."/>
            <person name="Pierce K.A."/>
            <person name="Xavier R.J."/>
            <person name="Alm E.J."/>
        </authorList>
    </citation>
    <scope>NUCLEOTIDE SEQUENCE [LARGE SCALE GENOMIC DNA]</scope>
    <source>
        <strain evidence="6 9">BIOML-A2</strain>
    </source>
</reference>
<sequence>MSYERVNAMERLPDAELEVMQALWRQEKYPVSSAALMEELAGRRWQTATLLKLLSRLEERGFVKREKEGRNNLYTPLVRREDYLSAESRAFLQRLHGGSLPSLVAALMDSRAISRRDLEELEEILRGGDGGA</sequence>
<evidence type="ECO:0000256" key="2">
    <source>
        <dbReference type="ARBA" id="ARBA00023015"/>
    </source>
</evidence>
<keyword evidence="3" id="KW-0238">DNA-binding</keyword>
<dbReference type="RefSeq" id="WP_007492374.1">
    <property type="nucleotide sequence ID" value="NZ_CANCWG010000005.1"/>
</dbReference>
<name>A0A174VDK1_FLAPL</name>
<gene>
    <name evidence="5" type="primary">blaI_6</name>
    <name evidence="5" type="ORF">ERS852411_04217</name>
    <name evidence="6" type="ORF">GKE97_02415</name>
    <name evidence="7" type="ORF">I5Q84_13410</name>
</gene>
<dbReference type="SUPFAM" id="SSF46785">
    <property type="entry name" value="Winged helix' DNA-binding domain"/>
    <property type="match status" value="1"/>
</dbReference>
<dbReference type="KEGG" id="fpla:A4U99_14235"/>